<gene>
    <name evidence="4" type="ORF">DICPUDRAFT_158785</name>
</gene>
<feature type="chain" id="PRO_5003265574" description="IPT/TIG domain-containing protein" evidence="3">
    <location>
        <begin position="21"/>
        <end position="435"/>
    </location>
</feature>
<keyword evidence="5" id="KW-1185">Reference proteome</keyword>
<name>F1A2H1_DICPU</name>
<evidence type="ECO:0000256" key="2">
    <source>
        <dbReference type="SAM" id="Phobius"/>
    </source>
</evidence>
<dbReference type="KEGG" id="dpp:DICPUDRAFT_158785"/>
<reference evidence="5" key="1">
    <citation type="journal article" date="2011" name="Genome Biol.">
        <title>Comparative genomics of the social amoebae Dictyostelium discoideum and Dictyostelium purpureum.</title>
        <authorList>
            <consortium name="US DOE Joint Genome Institute (JGI-PGF)"/>
            <person name="Sucgang R."/>
            <person name="Kuo A."/>
            <person name="Tian X."/>
            <person name="Salerno W."/>
            <person name="Parikh A."/>
            <person name="Feasley C.L."/>
            <person name="Dalin E."/>
            <person name="Tu H."/>
            <person name="Huang E."/>
            <person name="Barry K."/>
            <person name="Lindquist E."/>
            <person name="Shapiro H."/>
            <person name="Bruce D."/>
            <person name="Schmutz J."/>
            <person name="Salamov A."/>
            <person name="Fey P."/>
            <person name="Gaudet P."/>
            <person name="Anjard C."/>
            <person name="Babu M.M."/>
            <person name="Basu S."/>
            <person name="Bushmanova Y."/>
            <person name="van der Wel H."/>
            <person name="Katoh-Kurasawa M."/>
            <person name="Dinh C."/>
            <person name="Coutinho P.M."/>
            <person name="Saito T."/>
            <person name="Elias M."/>
            <person name="Schaap P."/>
            <person name="Kay R.R."/>
            <person name="Henrissat B."/>
            <person name="Eichinger L."/>
            <person name="Rivero F."/>
            <person name="Putnam N.H."/>
            <person name="West C.M."/>
            <person name="Loomis W.F."/>
            <person name="Chisholm R.L."/>
            <person name="Shaulsky G."/>
            <person name="Strassmann J.E."/>
            <person name="Queller D.C."/>
            <person name="Kuspa A."/>
            <person name="Grigoriev I.V."/>
        </authorList>
    </citation>
    <scope>NUCLEOTIDE SEQUENCE [LARGE SCALE GENOMIC DNA]</scope>
    <source>
        <strain evidence="5">QSDP1</strain>
    </source>
</reference>
<keyword evidence="2" id="KW-0472">Membrane</keyword>
<dbReference type="EMBL" id="GL871411">
    <property type="protein sequence ID" value="EGC29612.1"/>
    <property type="molecule type" value="Genomic_DNA"/>
</dbReference>
<dbReference type="RefSeq" id="XP_003293863.1">
    <property type="nucleotide sequence ID" value="XM_003293815.1"/>
</dbReference>
<evidence type="ECO:0000313" key="5">
    <source>
        <dbReference type="Proteomes" id="UP000001064"/>
    </source>
</evidence>
<feature type="region of interest" description="Disordered" evidence="1">
    <location>
        <begin position="27"/>
        <end position="54"/>
    </location>
</feature>
<organism evidence="4 5">
    <name type="scientific">Dictyostelium purpureum</name>
    <name type="common">Slime mold</name>
    <dbReference type="NCBI Taxonomy" id="5786"/>
    <lineage>
        <taxon>Eukaryota</taxon>
        <taxon>Amoebozoa</taxon>
        <taxon>Evosea</taxon>
        <taxon>Eumycetozoa</taxon>
        <taxon>Dictyostelia</taxon>
        <taxon>Dictyosteliales</taxon>
        <taxon>Dictyosteliaceae</taxon>
        <taxon>Dictyostelium</taxon>
    </lineage>
</organism>
<dbReference type="InParanoid" id="F1A2H1"/>
<keyword evidence="2" id="KW-1133">Transmembrane helix</keyword>
<accession>F1A2H1</accession>
<feature type="signal peptide" evidence="3">
    <location>
        <begin position="1"/>
        <end position="20"/>
    </location>
</feature>
<feature type="transmembrane region" description="Helical" evidence="2">
    <location>
        <begin position="383"/>
        <end position="409"/>
    </location>
</feature>
<evidence type="ECO:0008006" key="6">
    <source>
        <dbReference type="Google" id="ProtNLM"/>
    </source>
</evidence>
<evidence type="ECO:0000256" key="3">
    <source>
        <dbReference type="SAM" id="SignalP"/>
    </source>
</evidence>
<dbReference type="AlphaFoldDB" id="F1A2H1"/>
<sequence length="435" mass="49802">MKTILLLLILILHCIVFSNAQNNQSKNSTTITNNNNNNSNKNNNNNSTLNNNTNNITNSNTDIFKNDTLPFIRNYSIVDSYRFPEVILLGRFLNSNKPYLVIDGAKHNDFKILEIKGDVISQIGFIHPHKHSANFSVEYDTNGLKSNVVNVQVKSKIYEHYTDQLTNELVLEGIFIYQNKTIFPEVSIGENSLMNENVSCTITKSTYYSIRCLLPFKYGCKNGIKISNVYDYSDSFTNIQICALKPKIEKIIATVNEWEKEFIVTAIGDHLGKGAWLNLKTGSSQLLDVNADNKVIEYIYNNGSETYECVKMLSSNNAYVSCKFPYEAYKEIKRNHKDEYNYVSVQQPGTFYTNKQVNYEMLQLEYLDYDNIILVLNTKYGRLVPLVAIPVLVFLIIAFIVLIIVVIVLKKKYDGCKKEINQKKNYKDPFADPFA</sequence>
<dbReference type="GeneID" id="10505178"/>
<keyword evidence="2" id="KW-0812">Transmembrane</keyword>
<proteinExistence type="predicted"/>
<dbReference type="VEuPathDB" id="AmoebaDB:DICPUDRAFT_158785"/>
<keyword evidence="3" id="KW-0732">Signal</keyword>
<evidence type="ECO:0000256" key="1">
    <source>
        <dbReference type="SAM" id="MobiDB-lite"/>
    </source>
</evidence>
<evidence type="ECO:0000313" key="4">
    <source>
        <dbReference type="EMBL" id="EGC29612.1"/>
    </source>
</evidence>
<dbReference type="Proteomes" id="UP000001064">
    <property type="component" value="Unassembled WGS sequence"/>
</dbReference>
<protein>
    <recommendedName>
        <fullName evidence="6">IPT/TIG domain-containing protein</fullName>
    </recommendedName>
</protein>